<evidence type="ECO:0000259" key="5">
    <source>
        <dbReference type="Pfam" id="PF13439"/>
    </source>
</evidence>
<dbReference type="EMBL" id="CP006259">
    <property type="protein sequence ID" value="AGS67802.1"/>
    <property type="molecule type" value="Genomic_DNA"/>
</dbReference>
<dbReference type="Proteomes" id="UP000015423">
    <property type="component" value="Chromosome"/>
</dbReference>
<dbReference type="Pfam" id="PF00534">
    <property type="entry name" value="Glycos_transf_1"/>
    <property type="match status" value="1"/>
</dbReference>
<evidence type="ECO:0000313" key="7">
    <source>
        <dbReference type="Proteomes" id="UP000015423"/>
    </source>
</evidence>
<dbReference type="PATRIC" id="fig|1214242.5.peg.1011"/>
<dbReference type="PANTHER" id="PTHR12526:SF635">
    <property type="entry name" value="GLYCOSYL TRANSFERASE GROUP 1"/>
    <property type="match status" value="1"/>
</dbReference>
<keyword evidence="3 6" id="KW-0808">Transferase</keyword>
<dbReference type="AlphaFoldDB" id="S5VB98"/>
<dbReference type="Gene3D" id="3.40.50.2000">
    <property type="entry name" value="Glycogen Phosphorylase B"/>
    <property type="match status" value="2"/>
</dbReference>
<name>S5VB98_STRC3</name>
<dbReference type="Pfam" id="PF13439">
    <property type="entry name" value="Glyco_transf_4"/>
    <property type="match status" value="1"/>
</dbReference>
<evidence type="ECO:0000256" key="3">
    <source>
        <dbReference type="ARBA" id="ARBA00022679"/>
    </source>
</evidence>
<accession>S5VB98</accession>
<feature type="domain" description="Glycosyltransferase subfamily 4-like N-terminal" evidence="5">
    <location>
        <begin position="30"/>
        <end position="205"/>
    </location>
</feature>
<sequence length="412" mass="43307">MSRILPTAGRVAMVSEHASPLAALGGPDAGGQNVYVAQIARQLARKGYRVTVYTRRDSLGLPDRVTLIDGVQVVHVPAGPPAPVPKDELLPHMAEFGAYLNRQWSADPPDVVHSHFWMSGLAALTGTRGLGIPVVQTYHALGTVKKRYQGADDTSPPERLAIEEAVGHECAGIIATCSDEVAELRAMGLSEDRVTVVPCGVDPDQFSPVGRPRTAPGVRRRLLAVGRLVPRKGFDRAIRALAGVPDAELLVAGGPEADLLGTDPEAERLLAIAGEYGVGDRVTLLGGVGRDRMPRLMSSADLVLSLPRYEPFGIVPLEAMACATPVVATAVGGQLDTVVDGVTGVRVPADDDHHDLSGVIRALLDDPGRLAAYGAAGRDRVLAHYTWDRVAEGVAGAYGAVSTSPSLQGVVR</sequence>
<dbReference type="HOGENOM" id="CLU_009583_2_3_11"/>
<evidence type="ECO:0000259" key="4">
    <source>
        <dbReference type="Pfam" id="PF00534"/>
    </source>
</evidence>
<evidence type="ECO:0000313" key="6">
    <source>
        <dbReference type="EMBL" id="AGS67802.1"/>
    </source>
</evidence>
<proteinExistence type="predicted"/>
<reference evidence="7" key="1">
    <citation type="submission" date="2012-10" db="EMBL/GenBank/DDBJ databases">
        <title>The complete genome sequence of Streptomyces collinus Tu 365.</title>
        <authorList>
            <person name="Ruckert C."/>
            <person name="Szczepanowski R."/>
            <person name="Goesmann A."/>
            <person name="Pross E.K."/>
            <person name="Musiol E.M."/>
            <person name="Blin K."/>
            <person name="Wohlleben W."/>
            <person name="Puhler A."/>
            <person name="Weber T."/>
            <person name="Kalinowski J."/>
        </authorList>
    </citation>
    <scope>NUCLEOTIDE SEQUENCE [LARGE SCALE GENOMIC DNA]</scope>
    <source>
        <strain evidence="7">DSM 40733 / Tue 365</strain>
    </source>
</reference>
<reference evidence="6 7" key="2">
    <citation type="journal article" date="2013" name="J. Biotechnol.">
        <title>Complete genome sequence of the kirromycin producer Streptomyces collinus Tu 365 consisting of a linear chromosome and two linear plasmids.</title>
        <authorList>
            <person name="Ruckert C."/>
            <person name="Szczepanowski R."/>
            <person name="Albersmeier A."/>
            <person name="Goesmann A."/>
            <person name="Iftime D."/>
            <person name="Musiol E.M."/>
            <person name="Blin K."/>
            <person name="Wohlleben W."/>
            <person name="Puhler A."/>
            <person name="Kalinowski J."/>
            <person name="Weber T."/>
        </authorList>
    </citation>
    <scope>NUCLEOTIDE SEQUENCE [LARGE SCALE GENOMIC DNA]</scope>
    <source>
        <strain evidence="7">DSM 40733 / Tue 365</strain>
    </source>
</reference>
<dbReference type="GO" id="GO:0016757">
    <property type="term" value="F:glycosyltransferase activity"/>
    <property type="evidence" value="ECO:0007669"/>
    <property type="project" value="UniProtKB-KW"/>
</dbReference>
<evidence type="ECO:0000256" key="1">
    <source>
        <dbReference type="ARBA" id="ARBA00021292"/>
    </source>
</evidence>
<evidence type="ECO:0000256" key="2">
    <source>
        <dbReference type="ARBA" id="ARBA00022676"/>
    </source>
</evidence>
<dbReference type="STRING" id="1214242.B446_04870"/>
<gene>
    <name evidence="6" type="ORF">B446_04870</name>
</gene>
<dbReference type="RefSeq" id="WP_020938286.1">
    <property type="nucleotide sequence ID" value="NC_021985.1"/>
</dbReference>
<dbReference type="eggNOG" id="COG0297">
    <property type="taxonomic scope" value="Bacteria"/>
</dbReference>
<protein>
    <recommendedName>
        <fullName evidence="1">D-inositol 3-phosphate glycosyltransferase</fullName>
    </recommendedName>
</protein>
<keyword evidence="7" id="KW-1185">Reference proteome</keyword>
<dbReference type="PANTHER" id="PTHR12526">
    <property type="entry name" value="GLYCOSYLTRANSFERASE"/>
    <property type="match status" value="1"/>
</dbReference>
<dbReference type="KEGG" id="sci:B446_04870"/>
<feature type="domain" description="Glycosyl transferase family 1" evidence="4">
    <location>
        <begin position="219"/>
        <end position="379"/>
    </location>
</feature>
<dbReference type="InterPro" id="IPR001296">
    <property type="entry name" value="Glyco_trans_1"/>
</dbReference>
<dbReference type="InterPro" id="IPR028098">
    <property type="entry name" value="Glyco_trans_4-like_N"/>
</dbReference>
<keyword evidence="2" id="KW-0328">Glycosyltransferase</keyword>
<dbReference type="SUPFAM" id="SSF53756">
    <property type="entry name" value="UDP-Glycosyltransferase/glycogen phosphorylase"/>
    <property type="match status" value="1"/>
</dbReference>
<organism evidence="6 7">
    <name type="scientific">Streptomyces collinus (strain DSM 40733 / Tue 365)</name>
    <dbReference type="NCBI Taxonomy" id="1214242"/>
    <lineage>
        <taxon>Bacteria</taxon>
        <taxon>Bacillati</taxon>
        <taxon>Actinomycetota</taxon>
        <taxon>Actinomycetes</taxon>
        <taxon>Kitasatosporales</taxon>
        <taxon>Streptomycetaceae</taxon>
        <taxon>Streptomyces</taxon>
    </lineage>
</organism>